<proteinExistence type="inferred from homology"/>
<dbReference type="GO" id="GO:0005615">
    <property type="term" value="C:extracellular space"/>
    <property type="evidence" value="ECO:0007669"/>
    <property type="project" value="TreeGrafter"/>
</dbReference>
<dbReference type="GO" id="GO:0070006">
    <property type="term" value="F:metalloaminopeptidase activity"/>
    <property type="evidence" value="ECO:0007669"/>
    <property type="project" value="TreeGrafter"/>
</dbReference>
<dbReference type="PANTHER" id="PTHR11533">
    <property type="entry name" value="PROTEASE M1 ZINC METALLOPROTEASE"/>
    <property type="match status" value="1"/>
</dbReference>
<comment type="similarity">
    <text evidence="2">Belongs to the peptidase M1 family.</text>
</comment>
<protein>
    <recommendedName>
        <fullName evidence="9">G-protein coupled receptors family 2 profile 2 domain-containing protein</fullName>
    </recommendedName>
</protein>
<feature type="transmembrane region" description="Helical" evidence="7">
    <location>
        <begin position="1216"/>
        <end position="1235"/>
    </location>
</feature>
<dbReference type="InterPro" id="IPR014782">
    <property type="entry name" value="Peptidase_M1_dom"/>
</dbReference>
<feature type="domain" description="G-protein coupled receptors family 2 profile 2" evidence="9">
    <location>
        <begin position="1015"/>
        <end position="1265"/>
    </location>
</feature>
<dbReference type="Gene3D" id="1.25.50.20">
    <property type="match status" value="1"/>
</dbReference>
<evidence type="ECO:0000256" key="5">
    <source>
        <dbReference type="ARBA" id="ARBA00023136"/>
    </source>
</evidence>
<dbReference type="Pfam" id="PF11838">
    <property type="entry name" value="ERAP1_C"/>
    <property type="match status" value="1"/>
</dbReference>
<dbReference type="SUPFAM" id="SSF63737">
    <property type="entry name" value="Leukotriene A4 hydrolase N-terminal domain"/>
    <property type="match status" value="1"/>
</dbReference>
<dbReference type="VEuPathDB" id="VectorBase:ADIR004639"/>
<evidence type="ECO:0000256" key="6">
    <source>
        <dbReference type="SAM" id="MobiDB-lite"/>
    </source>
</evidence>
<dbReference type="Gene3D" id="2.60.40.1730">
    <property type="entry name" value="tricorn interacting facor f3 domain"/>
    <property type="match status" value="2"/>
</dbReference>
<dbReference type="InterPro" id="IPR042097">
    <property type="entry name" value="Aminopeptidase_N-like_N_sf"/>
</dbReference>
<dbReference type="GO" id="GO:0008270">
    <property type="term" value="F:zinc ion binding"/>
    <property type="evidence" value="ECO:0007669"/>
    <property type="project" value="InterPro"/>
</dbReference>
<dbReference type="InterPro" id="IPR045357">
    <property type="entry name" value="Aminopeptidase_N-like_N"/>
</dbReference>
<reference evidence="10" key="2">
    <citation type="submission" date="2020-05" db="UniProtKB">
        <authorList>
            <consortium name="EnsemblMetazoa"/>
        </authorList>
    </citation>
    <scope>IDENTIFICATION</scope>
    <source>
        <strain evidence="10">WRAIR2</strain>
    </source>
</reference>
<evidence type="ECO:0000256" key="8">
    <source>
        <dbReference type="SAM" id="SignalP"/>
    </source>
</evidence>
<dbReference type="InterPro" id="IPR027268">
    <property type="entry name" value="Peptidase_M4/M1_CTD_sf"/>
</dbReference>
<dbReference type="Pfam" id="PF17900">
    <property type="entry name" value="Peptidase_M1_N"/>
    <property type="match status" value="1"/>
</dbReference>
<feature type="transmembrane region" description="Helical" evidence="7">
    <location>
        <begin position="1051"/>
        <end position="1069"/>
    </location>
</feature>
<dbReference type="Pfam" id="PF01433">
    <property type="entry name" value="Peptidase_M1"/>
    <property type="match status" value="1"/>
</dbReference>
<dbReference type="GO" id="GO:0007166">
    <property type="term" value="P:cell surface receptor signaling pathway"/>
    <property type="evidence" value="ECO:0007669"/>
    <property type="project" value="InterPro"/>
</dbReference>
<dbReference type="Gene3D" id="2.60.40.1910">
    <property type="match status" value="1"/>
</dbReference>
<dbReference type="InterPro" id="IPR050344">
    <property type="entry name" value="Peptidase_M1_aminopeptidases"/>
</dbReference>
<evidence type="ECO:0000256" key="2">
    <source>
        <dbReference type="ARBA" id="ARBA00010136"/>
    </source>
</evidence>
<dbReference type="PROSITE" id="PS50261">
    <property type="entry name" value="G_PROTEIN_RECEP_F2_4"/>
    <property type="match status" value="1"/>
</dbReference>
<accession>A0A182NAG3</accession>
<dbReference type="CDD" id="cd15040">
    <property type="entry name" value="7tmB2_Adhesion"/>
    <property type="match status" value="1"/>
</dbReference>
<evidence type="ECO:0000313" key="10">
    <source>
        <dbReference type="EnsemblMetazoa" id="ADIR004639-PA"/>
    </source>
</evidence>
<evidence type="ECO:0000256" key="3">
    <source>
        <dbReference type="ARBA" id="ARBA00022692"/>
    </source>
</evidence>
<dbReference type="Pfam" id="PF01825">
    <property type="entry name" value="GPS"/>
    <property type="match status" value="1"/>
</dbReference>
<keyword evidence="3 7" id="KW-0812">Transmembrane</keyword>
<feature type="transmembrane region" description="Helical" evidence="7">
    <location>
        <begin position="1386"/>
        <end position="1409"/>
    </location>
</feature>
<evidence type="ECO:0000256" key="7">
    <source>
        <dbReference type="SAM" id="Phobius"/>
    </source>
</evidence>
<dbReference type="GO" id="GO:0043171">
    <property type="term" value="P:peptide catabolic process"/>
    <property type="evidence" value="ECO:0007669"/>
    <property type="project" value="TreeGrafter"/>
</dbReference>
<dbReference type="GO" id="GO:0006508">
    <property type="term" value="P:proteolysis"/>
    <property type="evidence" value="ECO:0007669"/>
    <property type="project" value="TreeGrafter"/>
</dbReference>
<feature type="chain" id="PRO_5008129556" description="G-protein coupled receptors family 2 profile 2 domain-containing protein" evidence="8">
    <location>
        <begin position="27"/>
        <end position="2421"/>
    </location>
</feature>
<dbReference type="EnsemblMetazoa" id="ADIR004639-RA">
    <property type="protein sequence ID" value="ADIR004639-PA"/>
    <property type="gene ID" value="ADIR004639"/>
</dbReference>
<feature type="compositionally biased region" description="Acidic residues" evidence="6">
    <location>
        <begin position="1545"/>
        <end position="1558"/>
    </location>
</feature>
<evidence type="ECO:0000256" key="4">
    <source>
        <dbReference type="ARBA" id="ARBA00022989"/>
    </source>
</evidence>
<feature type="transmembrane region" description="Helical" evidence="7">
    <location>
        <begin position="1241"/>
        <end position="1263"/>
    </location>
</feature>
<dbReference type="InterPro" id="IPR046338">
    <property type="entry name" value="GAIN_dom_sf"/>
</dbReference>
<keyword evidence="5 7" id="KW-0472">Membrane</keyword>
<dbReference type="GO" id="GO:0042277">
    <property type="term" value="F:peptide binding"/>
    <property type="evidence" value="ECO:0007669"/>
    <property type="project" value="TreeGrafter"/>
</dbReference>
<evidence type="ECO:0000313" key="11">
    <source>
        <dbReference type="Proteomes" id="UP000075884"/>
    </source>
</evidence>
<comment type="subcellular location">
    <subcellularLocation>
        <location evidence="1">Membrane</location>
        <topology evidence="1">Multi-pass membrane protein</topology>
    </subcellularLocation>
</comment>
<feature type="region of interest" description="Disordered" evidence="6">
    <location>
        <begin position="1535"/>
        <end position="1583"/>
    </location>
</feature>
<keyword evidence="8" id="KW-0732">Signal</keyword>
<sequence>MVRHGGTRRLVAVLALAVVIATGSPARSTPARSTYVTVNDCEAHSLSTRTFQDWQNIPPDCHCPPGYTTLPGGLQHVRPPLCVGLHEPRPYHDGCVESGTATDYYTLDAEELASVQQYLAGRGLTGWWISARRLVRYGGLVRRLPGPDWNTPLEQLVKRPVVLPPPDDSTSVDGHDCGAVHLQHPVRIAYRNCSDALPLLCLYRERTLEQLHCHPDEYTTRYAALQHFCYRVAKDRLANETVRDSYDIDSNRKQQLLLELRDSSRDCRGVTNIISVVRRRSDGRSSSETESLLPVAATPDGFVCVAQQHQRLEPAASLARPDGTGPGVYLHFDRARHKLFATVYGERWFWRAAPDDTSPFGCFTNVDDEQLKRARVRVARPDWQLGPNRTLYAVKLEEDGPPRTYWCEAHLVPNFAHITSEPVLAHRKTHCRRYFAVTIELLLKGTAGALRLKDYDAHITRQHVRQARPELRPLLAAIKSLRVKRVEHVWRAATSGWYTARLLLHVAMHCDKRWERQLAALEPDDPNEIGMPATHLHHYRMRQNLTRALESLESGTFRFVGANSTEYCLPDSLQVRPGGNVWWAARLGETVAPRNLCLVEPTGLPLTRRCLGDYLYGCAWDWDPDGRICSRRQHPTTRLLYGYSVLGSTLDRTALGEMLRTADAALATPDTVLPADLYYIAQTLAHAGPDGLLDGESFCGVTHLLSRLMYVNETTVVWSQAALNTTNVLLDASETIAGRLAALMTGARYDCQVAMEAPHYRPPTDDGTVLFRTARLIVLIADPAVANITGLALFRSGSSAQEQQAMEEDDDFSSYTLRYLYMNQSVESLLEESDLEIGSFVPQHVLDRLDELQETFASSDGPEDAVPDPDTSSTDVPAAARPPLRVVITIYYNDHAFRETQSGTVARPNTKIISVTVPGYGSRMPDEIPIYTRAQPHSSPGGRCGYWSFEAPPNATGPYGRWSYDECRVRRVAGPRTLCACYHLTSFARLTMDTQMVETVGVSQKFIADQGTLALDVITAIGCALSLVGVVGILLTALLFPCWRAKASSKILLQLSGAIAVEMIVIFLEGPDIDQNRISRIECALLGSVFHYIILVTFMWMLVTAYLQFMRYVKVLGRLRPAHFILKATVVCWGGPLVPVVACLCYDHTLYLKRDNLTDICYPHGRALWYGLLLPISAIIAVNLVSFVFVLYNICTIPGNLTKTADHAMTLAQLRLSVFLFFLLGLPWIFGMLTTGTEDKLFAYLFCLTAPVQGFVLFVYFVVMDPTARRYWSRRLQRCPCVSRPAAKQTDGEPTTTSANTSFNTAKRTRVTAMNLNEWDRKKIFRHAAPQSQHLYGTPYGQQASPYQHHHQHQQGDASEYAFTAGSPVEDGNIEYERKGGCFVSICRGISIAVLIFVFIFFMAFTIFFSTKYAYEHKPNLTLEDFLNHRAYLIDKRARIPKHVIPKHYRLFIHPVFNETDHPFSYSGIVWVTVTSKKPNNKRIELNVKNLKIRLENVTVLKSIRLTNNDFDEDLDWDLSEEDLYSLPRLNRRRRRQVDPAPDPPADEGNDGGEELDDERATGNGTTESGGPANLPSSSSGSVENATIVDRSKFYHHPVFPADDFVTIKILDIEFDESNEKMIIFLGTEMKKDIYYIVKVSFVGNMTNDKGLYYTHYEDDGPDHRHFAATVLEPNNARRLYPCMDDHNFRSPFELNIARRSDMNTASSMNLEMSEPMEEDGLVVDTYNTTDMVRASEIGFVVTDMVPERYRITARVSLLAFTRTRYDGYVQRATGVFSRVLQMYEAYLGVPFPYEVIRYVTIPNIDHATYEIKEGMVLSSEKRLVKAPDYFPPLDTAIDREVANELAKLFIHKLADYKNKETYWLHESLPLYLEALALRNMTTTNSTTLDDFLLEGRLRSMREEMNTKTSALNIFTNHWEEDTHFELVKYKGLSVLRMMNYTLGPEAFDLFVREYFRLRMESESVDVIDILNSGGDGAASRTDGVFHSFLHSWSSLEKYPIINIRRNNASGHFELRQIPLPFEEEPAEQLWTVPVTYINDTNQRLFVEKVRWLTDDENLLTVQYTCKANDNSPWIIVNPSGIGYYRVNYEPSHWVKLAHVLNRNFHYLPYTTLANIVDDALNLARLGLLNYSIAFDVVSFLKQNNEHYQPWKLALSNLEFVYHATEDLPSFRHVERFLEYLIVDKYNEIEHSNGSVHYNPAIRELIVQWACKLGVSTCIEQQKRLFQAIFYNRTVSPFGLREESLLRVLCTTVRYSGLPEWKRIEQQYLDTPDINYQRILIKSLGCTREISLIKRYLDLLRHPQFRMYSKEILTAVGDNKVALKYTLDFLFNEWVDVRLYLTLYDISILLRSIANMNEFKMYEQIFFRYSYTFQTMDKEILKRVRDIIIKLMVWRQAIAPVIVFRPYDFSTDLAAGDGMYL</sequence>
<feature type="compositionally biased region" description="Polar residues" evidence="6">
    <location>
        <begin position="1563"/>
        <end position="1583"/>
    </location>
</feature>
<dbReference type="GO" id="GO:0005737">
    <property type="term" value="C:cytoplasm"/>
    <property type="evidence" value="ECO:0007669"/>
    <property type="project" value="TreeGrafter"/>
</dbReference>
<evidence type="ECO:0000256" key="1">
    <source>
        <dbReference type="ARBA" id="ARBA00004141"/>
    </source>
</evidence>
<dbReference type="STRING" id="7168.A0A182NAG3"/>
<reference evidence="11" key="1">
    <citation type="submission" date="2013-03" db="EMBL/GenBank/DDBJ databases">
        <title>The Genome Sequence of Anopheles dirus WRAIR2.</title>
        <authorList>
            <consortium name="The Broad Institute Genomics Platform"/>
            <person name="Neafsey D.E."/>
            <person name="Walton C."/>
            <person name="Walker B."/>
            <person name="Young S.K."/>
            <person name="Zeng Q."/>
            <person name="Gargeya S."/>
            <person name="Fitzgerald M."/>
            <person name="Haas B."/>
            <person name="Abouelleil A."/>
            <person name="Allen A.W."/>
            <person name="Alvarado L."/>
            <person name="Arachchi H.M."/>
            <person name="Berlin A.M."/>
            <person name="Chapman S.B."/>
            <person name="Gainer-Dewar J."/>
            <person name="Goldberg J."/>
            <person name="Griggs A."/>
            <person name="Gujja S."/>
            <person name="Hansen M."/>
            <person name="Howarth C."/>
            <person name="Imamovic A."/>
            <person name="Ireland A."/>
            <person name="Larimer J."/>
            <person name="McCowan C."/>
            <person name="Murphy C."/>
            <person name="Pearson M."/>
            <person name="Poon T.W."/>
            <person name="Priest M."/>
            <person name="Roberts A."/>
            <person name="Saif S."/>
            <person name="Shea T."/>
            <person name="Sisk P."/>
            <person name="Sykes S."/>
            <person name="Wortman J."/>
            <person name="Nusbaum C."/>
            <person name="Birren B."/>
        </authorList>
    </citation>
    <scope>NUCLEOTIDE SEQUENCE [LARGE SCALE GENOMIC DNA]</scope>
    <source>
        <strain evidence="11">WRAIR2</strain>
    </source>
</reference>
<dbReference type="SUPFAM" id="SSF81321">
    <property type="entry name" value="Family A G protein-coupled receptor-like"/>
    <property type="match status" value="1"/>
</dbReference>
<dbReference type="InterPro" id="IPR000832">
    <property type="entry name" value="GPCR_2_secretin-like"/>
</dbReference>
<feature type="transmembrane region" description="Helical" evidence="7">
    <location>
        <begin position="1130"/>
        <end position="1149"/>
    </location>
</feature>
<dbReference type="Gene3D" id="1.20.1070.10">
    <property type="entry name" value="Rhodopsin 7-helix transmembrane proteins"/>
    <property type="match status" value="1"/>
</dbReference>
<dbReference type="InterPro" id="IPR024571">
    <property type="entry name" value="ERAP1-like_C_dom"/>
</dbReference>
<dbReference type="InterPro" id="IPR017981">
    <property type="entry name" value="GPCR_2-like_7TM"/>
</dbReference>
<dbReference type="InterPro" id="IPR000203">
    <property type="entry name" value="GPS"/>
</dbReference>
<dbReference type="FunFam" id="1.20.1070.10:FF:000290">
    <property type="entry name" value="GG11888"/>
    <property type="match status" value="1"/>
</dbReference>
<keyword evidence="11" id="KW-1185">Reference proteome</keyword>
<dbReference type="Gene3D" id="2.60.220.50">
    <property type="match status" value="1"/>
</dbReference>
<feature type="region of interest" description="Disordered" evidence="6">
    <location>
        <begin position="856"/>
        <end position="878"/>
    </location>
</feature>
<organism evidence="10 11">
    <name type="scientific">Anopheles dirus</name>
    <dbReference type="NCBI Taxonomy" id="7168"/>
    <lineage>
        <taxon>Eukaryota</taxon>
        <taxon>Metazoa</taxon>
        <taxon>Ecdysozoa</taxon>
        <taxon>Arthropoda</taxon>
        <taxon>Hexapoda</taxon>
        <taxon>Insecta</taxon>
        <taxon>Pterygota</taxon>
        <taxon>Neoptera</taxon>
        <taxon>Endopterygota</taxon>
        <taxon>Diptera</taxon>
        <taxon>Nematocera</taxon>
        <taxon>Culicoidea</taxon>
        <taxon>Culicidae</taxon>
        <taxon>Anophelinae</taxon>
        <taxon>Anopheles</taxon>
    </lineage>
</organism>
<dbReference type="GO" id="GO:0004930">
    <property type="term" value="F:G protein-coupled receptor activity"/>
    <property type="evidence" value="ECO:0007669"/>
    <property type="project" value="InterPro"/>
</dbReference>
<evidence type="ECO:0000259" key="9">
    <source>
        <dbReference type="PROSITE" id="PS50261"/>
    </source>
</evidence>
<dbReference type="Gene3D" id="1.10.390.10">
    <property type="entry name" value="Neutral Protease Domain 2"/>
    <property type="match status" value="1"/>
</dbReference>
<name>A0A182NAG3_9DIPT</name>
<dbReference type="PANTHER" id="PTHR11533:SF294">
    <property type="entry name" value="THYROTROPIN-RELEASING HORMONE-DEGRADING ECTOENZYME"/>
    <property type="match status" value="1"/>
</dbReference>
<feature type="transmembrane region" description="Helical" evidence="7">
    <location>
        <begin position="1013"/>
        <end position="1039"/>
    </location>
</feature>
<dbReference type="GO" id="GO:0016020">
    <property type="term" value="C:membrane"/>
    <property type="evidence" value="ECO:0007669"/>
    <property type="project" value="UniProtKB-SubCell"/>
</dbReference>
<dbReference type="SUPFAM" id="SSF55486">
    <property type="entry name" value="Metalloproteases ('zincins'), catalytic domain"/>
    <property type="match status" value="1"/>
</dbReference>
<feature type="transmembrane region" description="Helical" evidence="7">
    <location>
        <begin position="1089"/>
        <end position="1109"/>
    </location>
</feature>
<feature type="transmembrane region" description="Helical" evidence="7">
    <location>
        <begin position="1169"/>
        <end position="1195"/>
    </location>
</feature>
<keyword evidence="4 7" id="KW-1133">Transmembrane helix</keyword>
<feature type="signal peptide" evidence="8">
    <location>
        <begin position="1"/>
        <end position="26"/>
    </location>
</feature>
<dbReference type="Pfam" id="PF00002">
    <property type="entry name" value="7tm_2"/>
    <property type="match status" value="1"/>
</dbReference>
<dbReference type="Proteomes" id="UP000075884">
    <property type="component" value="Unassembled WGS sequence"/>
</dbReference>